<dbReference type="Proteomes" id="UP000242814">
    <property type="component" value="Unassembled WGS sequence"/>
</dbReference>
<evidence type="ECO:0000313" key="2">
    <source>
        <dbReference type="Proteomes" id="UP000242814"/>
    </source>
</evidence>
<comment type="caution">
    <text evidence="1">The sequence shown here is derived from an EMBL/GenBank/DDBJ whole genome shotgun (WGS) entry which is preliminary data.</text>
</comment>
<protein>
    <submittedName>
        <fullName evidence="1">Uncharacterized protein</fullName>
    </submittedName>
</protein>
<dbReference type="AlphaFoldDB" id="A0A1D2JIU7"/>
<organism evidence="1 2">
    <name type="scientific">Paracoccidioides brasiliensis</name>
    <dbReference type="NCBI Taxonomy" id="121759"/>
    <lineage>
        <taxon>Eukaryota</taxon>
        <taxon>Fungi</taxon>
        <taxon>Dikarya</taxon>
        <taxon>Ascomycota</taxon>
        <taxon>Pezizomycotina</taxon>
        <taxon>Eurotiomycetes</taxon>
        <taxon>Eurotiomycetidae</taxon>
        <taxon>Onygenales</taxon>
        <taxon>Ajellomycetaceae</taxon>
        <taxon>Paracoccidioides</taxon>
    </lineage>
</organism>
<dbReference type="EMBL" id="LZYO01000073">
    <property type="protein sequence ID" value="ODH38346.1"/>
    <property type="molecule type" value="Genomic_DNA"/>
</dbReference>
<evidence type="ECO:0000313" key="1">
    <source>
        <dbReference type="EMBL" id="ODH38346.1"/>
    </source>
</evidence>
<proteinExistence type="predicted"/>
<accession>A0A1D2JIU7</accession>
<name>A0A1D2JIU7_PARBR</name>
<reference evidence="1 2" key="1">
    <citation type="submission" date="2016-06" db="EMBL/GenBank/DDBJ databases">
        <authorList>
            <person name="Kjaerup R.B."/>
            <person name="Dalgaard T.S."/>
            <person name="Juul-Madsen H.R."/>
        </authorList>
    </citation>
    <scope>NUCLEOTIDE SEQUENCE [LARGE SCALE GENOMIC DNA]</scope>
    <source>
        <strain evidence="1 2">Pb300</strain>
    </source>
</reference>
<sequence length="111" mass="13096">MGFFRRRRGEEIQYHTFRISDLQLWINQLDNMFSGIKWNRIERCNVRRSAAQRAHETRIMRMAIYKNLSIMRNIAQHEMAGNRSNVDIQLNRHATPGLPGLGFPIHAFDAD</sequence>
<dbReference type="VEuPathDB" id="FungiDB:PABG_12364"/>
<gene>
    <name evidence="1" type="ORF">ACO22_02392</name>
</gene>